<dbReference type="AlphaFoldDB" id="A0A3P7Z7P2"/>
<evidence type="ECO:0000313" key="1">
    <source>
        <dbReference type="EMBL" id="VDO46572.1"/>
    </source>
</evidence>
<reference evidence="1 2" key="1">
    <citation type="submission" date="2018-11" db="EMBL/GenBank/DDBJ databases">
        <authorList>
            <consortium name="Pathogen Informatics"/>
        </authorList>
    </citation>
    <scope>NUCLEOTIDE SEQUENCE [LARGE SCALE GENOMIC DNA]</scope>
</reference>
<dbReference type="Proteomes" id="UP000280834">
    <property type="component" value="Unassembled WGS sequence"/>
</dbReference>
<proteinExistence type="predicted"/>
<protein>
    <submittedName>
        <fullName evidence="1">Uncharacterized protein</fullName>
    </submittedName>
</protein>
<accession>A0A3P7Z7P2</accession>
<name>A0A3P7Z7P2_9BILA</name>
<gene>
    <name evidence="1" type="ORF">BTMF_LOCUS13702</name>
</gene>
<organism evidence="1 2">
    <name type="scientific">Brugia timori</name>
    <dbReference type="NCBI Taxonomy" id="42155"/>
    <lineage>
        <taxon>Eukaryota</taxon>
        <taxon>Metazoa</taxon>
        <taxon>Ecdysozoa</taxon>
        <taxon>Nematoda</taxon>
        <taxon>Chromadorea</taxon>
        <taxon>Rhabditida</taxon>
        <taxon>Spirurina</taxon>
        <taxon>Spiruromorpha</taxon>
        <taxon>Filarioidea</taxon>
        <taxon>Onchocercidae</taxon>
        <taxon>Brugia</taxon>
    </lineage>
</organism>
<evidence type="ECO:0000313" key="2">
    <source>
        <dbReference type="Proteomes" id="UP000280834"/>
    </source>
</evidence>
<dbReference type="EMBL" id="UZAG01020376">
    <property type="protein sequence ID" value="VDO46572.1"/>
    <property type="molecule type" value="Genomic_DNA"/>
</dbReference>
<keyword evidence="2" id="KW-1185">Reference proteome</keyword>
<sequence>MFSFNRNWMEIISIRFDTILKQYLIFLNSFPST</sequence>